<accession>A0A0S2KN49</accession>
<reference evidence="4" key="1">
    <citation type="submission" date="2015-11" db="EMBL/GenBank/DDBJ databases">
        <authorList>
            <person name="Holder M.E."/>
            <person name="Ajami N.J."/>
            <person name="Petrosino J.F."/>
        </authorList>
    </citation>
    <scope>NUCLEOTIDE SEQUENCE [LARGE SCALE GENOMIC DNA]</scope>
    <source>
        <strain evidence="4">F0113</strain>
    </source>
</reference>
<name>A0A0S2KN49_9BACT</name>
<proteinExistence type="predicted"/>
<feature type="transmembrane region" description="Helical" evidence="2">
    <location>
        <begin position="42"/>
        <end position="67"/>
    </location>
</feature>
<feature type="transmembrane region" description="Helical" evidence="2">
    <location>
        <begin position="7"/>
        <end position="30"/>
    </location>
</feature>
<evidence type="ECO:0000313" key="3">
    <source>
        <dbReference type="EMBL" id="ALO49745.1"/>
    </source>
</evidence>
<organism evidence="3 4">
    <name type="scientific">Hoylesella enoeca</name>
    <dbReference type="NCBI Taxonomy" id="76123"/>
    <lineage>
        <taxon>Bacteria</taxon>
        <taxon>Pseudomonadati</taxon>
        <taxon>Bacteroidota</taxon>
        <taxon>Bacteroidia</taxon>
        <taxon>Bacteroidales</taxon>
        <taxon>Prevotellaceae</taxon>
        <taxon>Hoylesella</taxon>
    </lineage>
</organism>
<dbReference type="KEGG" id="peo:AS203_12205"/>
<keyword evidence="2" id="KW-0812">Transmembrane</keyword>
<keyword evidence="2" id="KW-0472">Membrane</keyword>
<dbReference type="EMBL" id="CP013195">
    <property type="protein sequence ID" value="ALO49745.1"/>
    <property type="molecule type" value="Genomic_DNA"/>
</dbReference>
<gene>
    <name evidence="3" type="ORF">AS203_12205</name>
</gene>
<dbReference type="STRING" id="76123.AS203_12205"/>
<evidence type="ECO:0000313" key="4">
    <source>
        <dbReference type="Proteomes" id="UP000056252"/>
    </source>
</evidence>
<dbReference type="RefSeq" id="WP_021584913.1">
    <property type="nucleotide sequence ID" value="NZ_CAUPOR010000003.1"/>
</dbReference>
<feature type="region of interest" description="Disordered" evidence="1">
    <location>
        <begin position="74"/>
        <end position="96"/>
    </location>
</feature>
<evidence type="ECO:0000256" key="1">
    <source>
        <dbReference type="SAM" id="MobiDB-lite"/>
    </source>
</evidence>
<dbReference type="AlphaFoldDB" id="A0A0S2KN49"/>
<protein>
    <submittedName>
        <fullName evidence="3">Uncharacterized protein</fullName>
    </submittedName>
</protein>
<sequence>MKYIKGIAWSILLLILLVIVYAVINVWNIALPEAWQLSRETLNHIILTVGLIDLAVIALLIFIPFLLGNPAKGYNPKSGNVAQRKQEEQEGACSDV</sequence>
<keyword evidence="2" id="KW-1133">Transmembrane helix</keyword>
<evidence type="ECO:0000256" key="2">
    <source>
        <dbReference type="SAM" id="Phobius"/>
    </source>
</evidence>
<dbReference type="Proteomes" id="UP000056252">
    <property type="component" value="Chromosome"/>
</dbReference>
<dbReference type="OrthoDB" id="1080478at2"/>
<keyword evidence="4" id="KW-1185">Reference proteome</keyword>